<dbReference type="GO" id="GO:0003735">
    <property type="term" value="F:structural constituent of ribosome"/>
    <property type="evidence" value="ECO:0007669"/>
    <property type="project" value="InterPro"/>
</dbReference>
<feature type="compositionally biased region" description="Basic and acidic residues" evidence="1">
    <location>
        <begin position="38"/>
        <end position="47"/>
    </location>
</feature>
<name>F9WHJ5_TRYCI</name>
<feature type="region of interest" description="Disordered" evidence="1">
    <location>
        <begin position="280"/>
        <end position="300"/>
    </location>
</feature>
<evidence type="ECO:0000259" key="2">
    <source>
        <dbReference type="Pfam" id="PF23398"/>
    </source>
</evidence>
<dbReference type="VEuPathDB" id="TriTrypDB:TcIL3000_0_16880"/>
<feature type="region of interest" description="Disordered" evidence="1">
    <location>
        <begin position="125"/>
        <end position="145"/>
    </location>
</feature>
<dbReference type="GO" id="GO:0006412">
    <property type="term" value="P:translation"/>
    <property type="evidence" value="ECO:0007669"/>
    <property type="project" value="InterPro"/>
</dbReference>
<protein>
    <submittedName>
        <fullName evidence="3">WGS project CAEQ00000000 data, annotated contig 657</fullName>
    </submittedName>
</protein>
<feature type="region of interest" description="Disordered" evidence="1">
    <location>
        <begin position="1"/>
        <end position="99"/>
    </location>
</feature>
<dbReference type="Proteomes" id="UP000000702">
    <property type="component" value="Unassembled WGS sequence"/>
</dbReference>
<organism evidence="3 4">
    <name type="scientific">Trypanosoma congolense (strain IL3000)</name>
    <dbReference type="NCBI Taxonomy" id="1068625"/>
    <lineage>
        <taxon>Eukaryota</taxon>
        <taxon>Discoba</taxon>
        <taxon>Euglenozoa</taxon>
        <taxon>Kinetoplastea</taxon>
        <taxon>Metakinetoplastina</taxon>
        <taxon>Trypanosomatida</taxon>
        <taxon>Trypanosomatidae</taxon>
        <taxon>Trypanosoma</taxon>
        <taxon>Nannomonas</taxon>
    </lineage>
</organism>
<dbReference type="GO" id="GO:0005840">
    <property type="term" value="C:ribosome"/>
    <property type="evidence" value="ECO:0007669"/>
    <property type="project" value="InterPro"/>
</dbReference>
<sequence length="574" mass="63479">MVALRTGDGRAVGPDGTRDVHTPKLNDGGSTSAVPHAGQRETDKRDQGGIWTLMHPPLCTASPTPSPPPFSRPRASTEVKQHRRTKHGGPVSWHQRERHFSDLESPMRDSTTLWKKSDKIREDATVESTDSLSASTSLSTPVSPSVTTVMLRSSHDEEVCGRTAERHGMKKMPHSMLLDGEVWRQIFMSDSLELQTAFAADVTNVLGLPFSTTTELTPTSSGILAHCIILYPESLSSAELYDRLARNKFPAMRRLYQEAKRERMAGGSYQVYTTNNKKRMADPKQHVGKLDQPTKKDSNERECAFPQAGLYYKTESNAIEIEEKPCDHVNHRDQRANIMKYKEQPMSRASAASPTPLEAGVRGRQYSFQKGEDATCVRCAEHSMSQESTTPCEDLGPSAYRNEQRIFQETNPIEYNPPRGLESEPMPKTTTRYNSNTQYSEDTLMTATPTSQTPISARRTNSTEGHAAKQEDDAYHNAIYQGQQEIECKVIAERPMSYVSMTSGEREACLSRSQVSASPAVGPSLVQRGVERPMSGASMTTSGSGVCAHCLKDFNFSFTTAASTWFHGPAVCLG</sequence>
<dbReference type="Pfam" id="PF23398">
    <property type="entry name" value="FAZ1_cons"/>
    <property type="match status" value="1"/>
</dbReference>
<accession>F9WHJ5</accession>
<proteinExistence type="predicted"/>
<feature type="compositionally biased region" description="Polar residues" evidence="1">
    <location>
        <begin position="448"/>
        <end position="464"/>
    </location>
</feature>
<evidence type="ECO:0000313" key="3">
    <source>
        <dbReference type="EMBL" id="CCD16788.1"/>
    </source>
</evidence>
<gene>
    <name evidence="3" type="ORF">TCIL3000_0_16880</name>
</gene>
<feature type="compositionally biased region" description="Low complexity" evidence="1">
    <location>
        <begin position="128"/>
        <end position="145"/>
    </location>
</feature>
<feature type="region of interest" description="Disordered" evidence="1">
    <location>
        <begin position="448"/>
        <end position="469"/>
    </location>
</feature>
<reference evidence="3 4" key="2">
    <citation type="journal article" date="2012" name="Proc. Natl. Acad. Sci. U.S.A.">
        <title>Antigenic diversity is generated by distinct evolutionary mechanisms in African trypanosome species.</title>
        <authorList>
            <person name="Jackson A.P."/>
            <person name="Berry A."/>
            <person name="Aslett M."/>
            <person name="Allison H.C."/>
            <person name="Burton P."/>
            <person name="Vavrova-Anderson J."/>
            <person name="Brown R."/>
            <person name="Browne H."/>
            <person name="Corton N."/>
            <person name="Hauser H."/>
            <person name="Gamble J."/>
            <person name="Gilderthorp R."/>
            <person name="Marcello L."/>
            <person name="McQuillan J."/>
            <person name="Otto T.D."/>
            <person name="Quail M.A."/>
            <person name="Sanders M.J."/>
            <person name="van Tonder A."/>
            <person name="Ginger M.L."/>
            <person name="Field M.C."/>
            <person name="Barry J.D."/>
            <person name="Hertz-Fowler C."/>
            <person name="Berriman M."/>
        </authorList>
    </citation>
    <scope>NUCLEOTIDE SEQUENCE [LARGE SCALE GENOMIC DNA]</scope>
    <source>
        <strain evidence="3 4">IL3000</strain>
    </source>
</reference>
<keyword evidence="4" id="KW-1185">Reference proteome</keyword>
<dbReference type="InterPro" id="IPR056614">
    <property type="entry name" value="FAZ1_cons"/>
</dbReference>
<dbReference type="InterPro" id="IPR000509">
    <property type="entry name" value="Ribosomal_eL36"/>
</dbReference>
<dbReference type="AlphaFoldDB" id="F9WHJ5"/>
<dbReference type="EMBL" id="CAEQ01002445">
    <property type="protein sequence ID" value="CCD16788.1"/>
    <property type="molecule type" value="Genomic_DNA"/>
</dbReference>
<dbReference type="PANTHER" id="PTHR10114">
    <property type="entry name" value="60S RIBOSOMAL PROTEIN L36"/>
    <property type="match status" value="1"/>
</dbReference>
<evidence type="ECO:0000256" key="1">
    <source>
        <dbReference type="SAM" id="MobiDB-lite"/>
    </source>
</evidence>
<comment type="caution">
    <text evidence="3">The sequence shown here is derived from an EMBL/GenBank/DDBJ whole genome shotgun (WGS) entry which is preliminary data.</text>
</comment>
<feature type="domain" description="Flagellar attachment zone protein 1 conserved" evidence="2">
    <location>
        <begin position="174"/>
        <end position="258"/>
    </location>
</feature>
<reference evidence="4" key="1">
    <citation type="submission" date="2011-07" db="EMBL/GenBank/DDBJ databases">
        <title>Divergent evolution of antigenic variation in African trypanosomes.</title>
        <authorList>
            <person name="Jackson A.P."/>
            <person name="Berry A."/>
            <person name="Allison H.C."/>
            <person name="Burton P."/>
            <person name="Anderson J."/>
            <person name="Aslett M."/>
            <person name="Brown R."/>
            <person name="Corton N."/>
            <person name="Harris D."/>
            <person name="Hauser H."/>
            <person name="Gamble J."/>
            <person name="Gilderthorp R."/>
            <person name="McQuillan J."/>
            <person name="Quail M.A."/>
            <person name="Sanders M."/>
            <person name="Van Tonder A."/>
            <person name="Ginger M.L."/>
            <person name="Donelson J.E."/>
            <person name="Field M.C."/>
            <person name="Barry J.D."/>
            <person name="Berriman M."/>
            <person name="Hertz-Fowler C."/>
        </authorList>
    </citation>
    <scope>NUCLEOTIDE SEQUENCE [LARGE SCALE GENOMIC DNA]</scope>
    <source>
        <strain evidence="4">IL3000</strain>
    </source>
</reference>
<evidence type="ECO:0000313" key="4">
    <source>
        <dbReference type="Proteomes" id="UP000000702"/>
    </source>
</evidence>